<keyword evidence="12" id="KW-1185">Reference proteome</keyword>
<comment type="caution">
    <text evidence="11">The sequence shown here is derived from an EMBL/GenBank/DDBJ whole genome shotgun (WGS) entry which is preliminary data.</text>
</comment>
<name>A0ABD0W173_UMBPY</name>
<evidence type="ECO:0000256" key="8">
    <source>
        <dbReference type="PROSITE-ProRule" id="PRU00581"/>
    </source>
</evidence>
<reference evidence="11 12" key="1">
    <citation type="submission" date="2024-06" db="EMBL/GenBank/DDBJ databases">
        <authorList>
            <person name="Pan Q."/>
            <person name="Wen M."/>
            <person name="Jouanno E."/>
            <person name="Zahm M."/>
            <person name="Klopp C."/>
            <person name="Cabau C."/>
            <person name="Louis A."/>
            <person name="Berthelot C."/>
            <person name="Parey E."/>
            <person name="Roest Crollius H."/>
            <person name="Montfort J."/>
            <person name="Robinson-Rechavi M."/>
            <person name="Bouchez O."/>
            <person name="Lampietro C."/>
            <person name="Lopez Roques C."/>
            <person name="Donnadieu C."/>
            <person name="Postlethwait J."/>
            <person name="Bobe J."/>
            <person name="Verreycken H."/>
            <person name="Guiguen Y."/>
        </authorList>
    </citation>
    <scope>NUCLEOTIDE SEQUENCE [LARGE SCALE GENOMIC DNA]</scope>
    <source>
        <strain evidence="11">Up_M1</strain>
        <tissue evidence="11">Testis</tissue>
    </source>
</reference>
<dbReference type="InterPro" id="IPR008253">
    <property type="entry name" value="Marvel"/>
</dbReference>
<dbReference type="Pfam" id="PF01284">
    <property type="entry name" value="MARVEL"/>
    <property type="match status" value="1"/>
</dbReference>
<keyword evidence="3 9" id="KW-1133">Transmembrane helix</keyword>
<dbReference type="InterPro" id="IPR050578">
    <property type="entry name" value="MARVEL-CKLF_proteins"/>
</dbReference>
<comment type="subcellular location">
    <subcellularLocation>
        <location evidence="1">Membrane</location>
        <topology evidence="1">Multi-pass membrane protein</topology>
    </subcellularLocation>
</comment>
<evidence type="ECO:0000313" key="12">
    <source>
        <dbReference type="Proteomes" id="UP001557470"/>
    </source>
</evidence>
<evidence type="ECO:0000259" key="10">
    <source>
        <dbReference type="PROSITE" id="PS51225"/>
    </source>
</evidence>
<evidence type="ECO:0000256" key="9">
    <source>
        <dbReference type="SAM" id="Phobius"/>
    </source>
</evidence>
<dbReference type="PROSITE" id="PS51225">
    <property type="entry name" value="MARVEL"/>
    <property type="match status" value="1"/>
</dbReference>
<evidence type="ECO:0000256" key="2">
    <source>
        <dbReference type="ARBA" id="ARBA00022692"/>
    </source>
</evidence>
<dbReference type="AlphaFoldDB" id="A0ABD0W173"/>
<protein>
    <recommendedName>
        <fullName evidence="7">Myelin and lymphocyte protein</fullName>
    </recommendedName>
</protein>
<keyword evidence="5" id="KW-0449">Lipoprotein</keyword>
<feature type="transmembrane region" description="Helical" evidence="9">
    <location>
        <begin position="20"/>
        <end position="43"/>
    </location>
</feature>
<keyword evidence="4 8" id="KW-0472">Membrane</keyword>
<evidence type="ECO:0000313" key="11">
    <source>
        <dbReference type="EMBL" id="KAL0964559.1"/>
    </source>
</evidence>
<accession>A0ABD0W173</accession>
<evidence type="ECO:0000256" key="6">
    <source>
        <dbReference type="ARBA" id="ARBA00034721"/>
    </source>
</evidence>
<evidence type="ECO:0000256" key="5">
    <source>
        <dbReference type="ARBA" id="ARBA00023288"/>
    </source>
</evidence>
<proteinExistence type="inferred from homology"/>
<dbReference type="InterPro" id="IPR013295">
    <property type="entry name" value="MAL"/>
</dbReference>
<comment type="similarity">
    <text evidence="6">Belongs to the MAL family.</text>
</comment>
<organism evidence="11 12">
    <name type="scientific">Umbra pygmaea</name>
    <name type="common">Eastern mudminnow</name>
    <dbReference type="NCBI Taxonomy" id="75934"/>
    <lineage>
        <taxon>Eukaryota</taxon>
        <taxon>Metazoa</taxon>
        <taxon>Chordata</taxon>
        <taxon>Craniata</taxon>
        <taxon>Vertebrata</taxon>
        <taxon>Euteleostomi</taxon>
        <taxon>Actinopterygii</taxon>
        <taxon>Neopterygii</taxon>
        <taxon>Teleostei</taxon>
        <taxon>Protacanthopterygii</taxon>
        <taxon>Esociformes</taxon>
        <taxon>Umbridae</taxon>
        <taxon>Umbra</taxon>
    </lineage>
</organism>
<feature type="transmembrane region" description="Helical" evidence="9">
    <location>
        <begin position="127"/>
        <end position="148"/>
    </location>
</feature>
<dbReference type="Proteomes" id="UP001557470">
    <property type="component" value="Unassembled WGS sequence"/>
</dbReference>
<dbReference type="PANTHER" id="PTHR22776">
    <property type="entry name" value="MARVEL-CONTAINING POTENTIAL LIPID RAFT-ASSOCIATED PROTEIN"/>
    <property type="match status" value="1"/>
</dbReference>
<feature type="transmembrane region" description="Helical" evidence="9">
    <location>
        <begin position="49"/>
        <end position="71"/>
    </location>
</feature>
<dbReference type="PANTHER" id="PTHR22776:SF12">
    <property type="entry name" value="MYELIN AND LYMPHOCYTE PROTEIN"/>
    <property type="match status" value="1"/>
</dbReference>
<gene>
    <name evidence="11" type="ORF">UPYG_G00325630</name>
</gene>
<dbReference type="PRINTS" id="PR01884">
    <property type="entry name" value="MALPROTEIN"/>
</dbReference>
<sequence length="156" mass="17344">MASNDLMPSGCRVLATLPDLFFIPEFVFGGLVWTLVASTYVTFPNPEGWVMFVSVFCFLFTTILFFIFISGNNQSSMWPGLDASYHALAAILYLSASVLQASTTIGVRELTLLDPTSGNPFNKIYKLEIAAVVMAFTVTLFYTLHAIFSVKRWKKS</sequence>
<evidence type="ECO:0000256" key="1">
    <source>
        <dbReference type="ARBA" id="ARBA00004141"/>
    </source>
</evidence>
<dbReference type="GO" id="GO:0016020">
    <property type="term" value="C:membrane"/>
    <property type="evidence" value="ECO:0007669"/>
    <property type="project" value="UniProtKB-SubCell"/>
</dbReference>
<evidence type="ECO:0000256" key="7">
    <source>
        <dbReference type="ARBA" id="ARBA00039981"/>
    </source>
</evidence>
<feature type="domain" description="MARVEL" evidence="10">
    <location>
        <begin position="13"/>
        <end position="154"/>
    </location>
</feature>
<evidence type="ECO:0000256" key="4">
    <source>
        <dbReference type="ARBA" id="ARBA00023136"/>
    </source>
</evidence>
<feature type="transmembrane region" description="Helical" evidence="9">
    <location>
        <begin position="83"/>
        <end position="107"/>
    </location>
</feature>
<keyword evidence="2 8" id="KW-0812">Transmembrane</keyword>
<dbReference type="EMBL" id="JAGEUA010000010">
    <property type="protein sequence ID" value="KAL0964559.1"/>
    <property type="molecule type" value="Genomic_DNA"/>
</dbReference>
<evidence type="ECO:0000256" key="3">
    <source>
        <dbReference type="ARBA" id="ARBA00022989"/>
    </source>
</evidence>